<feature type="transmembrane region" description="Helical" evidence="1">
    <location>
        <begin position="16"/>
        <end position="39"/>
    </location>
</feature>
<keyword evidence="1" id="KW-0472">Membrane</keyword>
<reference evidence="2 3" key="1">
    <citation type="journal article" date="2011" name="J. Bacteriol.">
        <title>Complete Genome Sequence of the Aerobic Marine Methanotroph Methylomonas methanica MC09.</title>
        <authorList>
            <person name="Boden R."/>
            <person name="Cunliffe M."/>
            <person name="Scanlan J."/>
            <person name="Moussard H."/>
            <person name="Kits K.D."/>
            <person name="Klotz M.G."/>
            <person name="Jetten M.S."/>
            <person name="Vuilleumier S."/>
            <person name="Han J."/>
            <person name="Peters L."/>
            <person name="Mikhailova N."/>
            <person name="Teshima H."/>
            <person name="Tapia R."/>
            <person name="Kyrpides N."/>
            <person name="Ivanova N."/>
            <person name="Pagani I."/>
            <person name="Cheng J.F."/>
            <person name="Goodwin L."/>
            <person name="Han C."/>
            <person name="Hauser L."/>
            <person name="Land M.L."/>
            <person name="Lapidus A."/>
            <person name="Lucas S."/>
            <person name="Pitluck S."/>
            <person name="Woyke T."/>
            <person name="Stein L."/>
            <person name="Murrell J.C."/>
        </authorList>
    </citation>
    <scope>NUCLEOTIDE SEQUENCE [LARGE SCALE GENOMIC DNA]</scope>
    <source>
        <strain evidence="2 3">MC09</strain>
    </source>
</reference>
<keyword evidence="1" id="KW-1133">Transmembrane helix</keyword>
<keyword evidence="1" id="KW-0812">Transmembrane</keyword>
<dbReference type="KEGG" id="mmt:Metme_3351"/>
<protein>
    <submittedName>
        <fullName evidence="2">Uncharacterized protein</fullName>
    </submittedName>
</protein>
<name>G0A694_METMM</name>
<evidence type="ECO:0000313" key="3">
    <source>
        <dbReference type="Proteomes" id="UP000008888"/>
    </source>
</evidence>
<dbReference type="EMBL" id="CP002738">
    <property type="protein sequence ID" value="AEG01722.1"/>
    <property type="molecule type" value="Genomic_DNA"/>
</dbReference>
<evidence type="ECO:0000313" key="2">
    <source>
        <dbReference type="EMBL" id="AEG01722.1"/>
    </source>
</evidence>
<sequence length="55" mass="6117">MSISKNQYHDLMTGRLFIMGILKFMPGLFAMSTLSFGAVSLSSRFDFARPARAKA</sequence>
<dbReference type="AlphaFoldDB" id="G0A694"/>
<gene>
    <name evidence="2" type="ordered locus">Metme_3351</name>
</gene>
<dbReference type="HOGENOM" id="CLU_212702_0_0_6"/>
<organism evidence="2 3">
    <name type="scientific">Methylomonas methanica (strain DSM 25384 / MC09)</name>
    <dbReference type="NCBI Taxonomy" id="857087"/>
    <lineage>
        <taxon>Bacteria</taxon>
        <taxon>Pseudomonadati</taxon>
        <taxon>Pseudomonadota</taxon>
        <taxon>Gammaproteobacteria</taxon>
        <taxon>Methylococcales</taxon>
        <taxon>Methylococcaceae</taxon>
        <taxon>Methylomonas</taxon>
    </lineage>
</organism>
<accession>G0A694</accession>
<proteinExistence type="predicted"/>
<dbReference type="Proteomes" id="UP000008888">
    <property type="component" value="Chromosome"/>
</dbReference>
<reference key="2">
    <citation type="submission" date="2011-05" db="EMBL/GenBank/DDBJ databases">
        <title>Complete genome sequence of the aerobic marine methanotroph Methylomonas methanica MC09.</title>
        <authorList>
            <person name="Boden R."/>
            <person name="Cunliffe M."/>
            <person name="Scanlan J."/>
            <person name="Moussard H."/>
            <person name="Kits K.D."/>
            <person name="Klotz M."/>
            <person name="Jetten M."/>
            <person name="Vuilleumier S."/>
            <person name="Han J."/>
            <person name="Peters L."/>
            <person name="Mikhailova N."/>
            <person name="Teshima H."/>
            <person name="Tapia R."/>
            <person name="Kyrpides N."/>
            <person name="Ivanova N."/>
            <person name="Pagani I."/>
            <person name="Cheng J.-F."/>
            <person name="Goodwin L."/>
            <person name="Han C."/>
            <person name="Hauser L."/>
            <person name="Land M."/>
            <person name="Lapidus A."/>
            <person name="Lucas S."/>
            <person name="Pitluck S."/>
            <person name="Woyke T."/>
            <person name="Stein L.Y."/>
            <person name="Murrell C."/>
        </authorList>
    </citation>
    <scope>NUCLEOTIDE SEQUENCE</scope>
    <source>
        <strain>MC09</strain>
    </source>
</reference>
<dbReference type="RefSeq" id="WP_013819949.1">
    <property type="nucleotide sequence ID" value="NC_015572.1"/>
</dbReference>
<keyword evidence="3" id="KW-1185">Reference proteome</keyword>
<reference evidence="3" key="3">
    <citation type="submission" date="2011-05" db="EMBL/GenBank/DDBJ databases">
        <title>Complete sequence of Methylomonas methanica MC09.</title>
        <authorList>
            <consortium name="US DOE Joint Genome Institute"/>
            <person name="Lucas S."/>
            <person name="Han J."/>
            <person name="Lapidus A."/>
            <person name="Cheng J.-F."/>
            <person name="Goodwin L."/>
            <person name="Pitluck S."/>
            <person name="Peters L."/>
            <person name="Mikhailova N."/>
            <person name="Teshima H."/>
            <person name="Han C."/>
            <person name="Tapia R."/>
            <person name="Land M."/>
            <person name="Hauser L."/>
            <person name="Kyrpides N."/>
            <person name="Ivanova N."/>
            <person name="Pagani I."/>
            <person name="Stein L."/>
            <person name="Woyke T."/>
        </authorList>
    </citation>
    <scope>NUCLEOTIDE SEQUENCE [LARGE SCALE GENOMIC DNA]</scope>
    <source>
        <strain evidence="3">MC09</strain>
    </source>
</reference>
<evidence type="ECO:0000256" key="1">
    <source>
        <dbReference type="SAM" id="Phobius"/>
    </source>
</evidence>